<gene>
    <name evidence="2" type="ORF">F3B98_03550</name>
    <name evidence="1" type="ORF">F3D71_05800</name>
</gene>
<dbReference type="GO" id="GO:0046872">
    <property type="term" value="F:metal ion binding"/>
    <property type="evidence" value="ECO:0007669"/>
    <property type="project" value="InterPro"/>
</dbReference>
<dbReference type="EMBL" id="VWLE01000048">
    <property type="protein sequence ID" value="KAA3953468.1"/>
    <property type="molecule type" value="Genomic_DNA"/>
</dbReference>
<evidence type="ECO:0000313" key="2">
    <source>
        <dbReference type="EMBL" id="KAA4666255.1"/>
    </source>
</evidence>
<dbReference type="STRING" id="28116.Bovatus_03665"/>
<proteinExistence type="predicted"/>
<dbReference type="AlphaFoldDB" id="A0A139LK07"/>
<organism evidence="1 3">
    <name type="scientific">Bacteroides ovatus</name>
    <dbReference type="NCBI Taxonomy" id="28116"/>
    <lineage>
        <taxon>Bacteria</taxon>
        <taxon>Pseudomonadati</taxon>
        <taxon>Bacteroidota</taxon>
        <taxon>Bacteroidia</taxon>
        <taxon>Bacteroidales</taxon>
        <taxon>Bacteroidaceae</taxon>
        <taxon>Bacteroides</taxon>
    </lineage>
</organism>
<comment type="caution">
    <text evidence="1">The sequence shown here is derived from an EMBL/GenBank/DDBJ whole genome shotgun (WGS) entry which is preliminary data.</text>
</comment>
<evidence type="ECO:0000313" key="4">
    <source>
        <dbReference type="Proteomes" id="UP000435985"/>
    </source>
</evidence>
<sequence>MTPEKLKSEFYRLACTFYVSPGNERTYVVLSGLNENMPESEAAFKLAKDGLTNRLRTERIIKGDIIWSYINAQDLGQNVDPRIKLYNDIQNMTLKDIADFQKQWVKGRTYVYYILGDKKDLELDKLKAVGLIEELTQEQIFGY</sequence>
<dbReference type="Proteomes" id="UP000323717">
    <property type="component" value="Unassembled WGS sequence"/>
</dbReference>
<protein>
    <recommendedName>
        <fullName evidence="5">Insulinase family protein</fullName>
    </recommendedName>
</protein>
<dbReference type="EMBL" id="VWFO01000003">
    <property type="protein sequence ID" value="KAA4666255.1"/>
    <property type="molecule type" value="Genomic_DNA"/>
</dbReference>
<name>A0A139LK07_BACOV</name>
<accession>A0A139LK07</accession>
<evidence type="ECO:0000313" key="3">
    <source>
        <dbReference type="Proteomes" id="UP000323717"/>
    </source>
</evidence>
<reference evidence="3 4" key="1">
    <citation type="journal article" date="2019" name="Nat. Med.">
        <title>A library of human gut bacterial isolates paired with longitudinal multiomics data enables mechanistic microbiome research.</title>
        <authorList>
            <person name="Poyet M."/>
            <person name="Groussin M."/>
            <person name="Gibbons S.M."/>
            <person name="Avila-Pacheco J."/>
            <person name="Jiang X."/>
            <person name="Kearney S.M."/>
            <person name="Perrotta A.R."/>
            <person name="Berdy B."/>
            <person name="Zhao S."/>
            <person name="Lieberman T.D."/>
            <person name="Swanson P.K."/>
            <person name="Smith M."/>
            <person name="Roesemann S."/>
            <person name="Alexander J.E."/>
            <person name="Rich S.A."/>
            <person name="Livny J."/>
            <person name="Vlamakis H."/>
            <person name="Clish C."/>
            <person name="Bullock K."/>
            <person name="Deik A."/>
            <person name="Scott J."/>
            <person name="Pierce K.A."/>
            <person name="Xavier R.J."/>
            <person name="Alm E.J."/>
        </authorList>
    </citation>
    <scope>NUCLEOTIDE SEQUENCE [LARGE SCALE GENOMIC DNA]</scope>
    <source>
        <strain evidence="2 4">BIOML-A14</strain>
        <strain evidence="1 3">BIOML-A163</strain>
    </source>
</reference>
<dbReference type="InterPro" id="IPR011249">
    <property type="entry name" value="Metalloenz_LuxS/M16"/>
</dbReference>
<dbReference type="SUPFAM" id="SSF63411">
    <property type="entry name" value="LuxS/MPP-like metallohydrolase"/>
    <property type="match status" value="1"/>
</dbReference>
<evidence type="ECO:0008006" key="5">
    <source>
        <dbReference type="Google" id="ProtNLM"/>
    </source>
</evidence>
<evidence type="ECO:0000313" key="1">
    <source>
        <dbReference type="EMBL" id="KAA3953468.1"/>
    </source>
</evidence>
<dbReference type="Gene3D" id="3.30.830.10">
    <property type="entry name" value="Metalloenzyme, LuxS/M16 peptidase-like"/>
    <property type="match status" value="1"/>
</dbReference>
<dbReference type="Proteomes" id="UP000435985">
    <property type="component" value="Unassembled WGS sequence"/>
</dbReference>